<dbReference type="GO" id="GO:0016020">
    <property type="term" value="C:membrane"/>
    <property type="evidence" value="ECO:0007669"/>
    <property type="project" value="UniProtKB-SubCell"/>
</dbReference>
<dbReference type="AlphaFoldDB" id="A0A1H8NND6"/>
<dbReference type="InterPro" id="IPR000620">
    <property type="entry name" value="EamA_dom"/>
</dbReference>
<feature type="transmembrane region" description="Helical" evidence="6">
    <location>
        <begin position="232"/>
        <end position="248"/>
    </location>
</feature>
<proteinExistence type="inferred from homology"/>
<evidence type="ECO:0000259" key="7">
    <source>
        <dbReference type="Pfam" id="PF00892"/>
    </source>
</evidence>
<dbReference type="Pfam" id="PF00892">
    <property type="entry name" value="EamA"/>
    <property type="match status" value="2"/>
</dbReference>
<name>A0A1H8NND6_9BACL</name>
<keyword evidence="5 6" id="KW-0472">Membrane</keyword>
<feature type="transmembrane region" description="Helical" evidence="6">
    <location>
        <begin position="133"/>
        <end position="153"/>
    </location>
</feature>
<dbReference type="InterPro" id="IPR037185">
    <property type="entry name" value="EmrE-like"/>
</dbReference>
<gene>
    <name evidence="8" type="ORF">SAMN04487895_106329</name>
</gene>
<feature type="transmembrane region" description="Helical" evidence="6">
    <location>
        <begin position="203"/>
        <end position="220"/>
    </location>
</feature>
<organism evidence="8 9">
    <name type="scientific">Paenibacillus sophorae</name>
    <dbReference type="NCBI Taxonomy" id="1333845"/>
    <lineage>
        <taxon>Bacteria</taxon>
        <taxon>Bacillati</taxon>
        <taxon>Bacillota</taxon>
        <taxon>Bacilli</taxon>
        <taxon>Bacillales</taxon>
        <taxon>Paenibacillaceae</taxon>
        <taxon>Paenibacillus</taxon>
    </lineage>
</organism>
<dbReference type="Gene3D" id="1.10.3730.20">
    <property type="match status" value="1"/>
</dbReference>
<sequence>MALLVVFIWGFNFIVADKAVSQIPPFLLVAMRYFVVALIFLPFTKRNGLPWKYLILVGFFGGVVQFSGLFWGLSLGVSSGVAATLIQSQAIFTILLATLFINEKFSWFQWAGLLAGAAGLVLIAASGDASAPIVGVLWVLLGGLGWACSNIVLKKAGKISPWTLTVWQSTTVIPIMLVLSLIFESGDYAQLSNITLQGVGSVIYIALLATGLGNFIWYYLVQQFGPSNTAPFSLLVPVVAIVSGWLVLGESLTSIQAAGIVIILVGLTLIQLSSRFKRIKLINVSKSERLQAKEEHFN</sequence>
<feature type="transmembrane region" description="Helical" evidence="6">
    <location>
        <begin position="26"/>
        <end position="44"/>
    </location>
</feature>
<dbReference type="Proteomes" id="UP000198809">
    <property type="component" value="Unassembled WGS sequence"/>
</dbReference>
<feature type="transmembrane region" description="Helical" evidence="6">
    <location>
        <begin position="79"/>
        <end position="100"/>
    </location>
</feature>
<dbReference type="STRING" id="1333845.SAMN04487895_106329"/>
<feature type="domain" description="EamA" evidence="7">
    <location>
        <begin position="134"/>
        <end position="270"/>
    </location>
</feature>
<evidence type="ECO:0000256" key="6">
    <source>
        <dbReference type="SAM" id="Phobius"/>
    </source>
</evidence>
<accession>A0A1H8NND6</accession>
<dbReference type="InterPro" id="IPR050638">
    <property type="entry name" value="AA-Vitamin_Transporters"/>
</dbReference>
<dbReference type="SUPFAM" id="SSF103481">
    <property type="entry name" value="Multidrug resistance efflux transporter EmrE"/>
    <property type="match status" value="2"/>
</dbReference>
<feature type="transmembrane region" description="Helical" evidence="6">
    <location>
        <begin position="53"/>
        <end position="73"/>
    </location>
</feature>
<evidence type="ECO:0000313" key="9">
    <source>
        <dbReference type="Proteomes" id="UP000198809"/>
    </source>
</evidence>
<keyword evidence="3 6" id="KW-0812">Transmembrane</keyword>
<evidence type="ECO:0000313" key="8">
    <source>
        <dbReference type="EMBL" id="SEO31039.1"/>
    </source>
</evidence>
<keyword evidence="4 6" id="KW-1133">Transmembrane helix</keyword>
<comment type="similarity">
    <text evidence="2">Belongs to the EamA transporter family.</text>
</comment>
<feature type="transmembrane region" description="Helical" evidence="6">
    <location>
        <begin position="254"/>
        <end position="272"/>
    </location>
</feature>
<dbReference type="PANTHER" id="PTHR32322:SF9">
    <property type="entry name" value="AMINO-ACID METABOLITE EFFLUX PUMP-RELATED"/>
    <property type="match status" value="1"/>
</dbReference>
<evidence type="ECO:0000256" key="4">
    <source>
        <dbReference type="ARBA" id="ARBA00022989"/>
    </source>
</evidence>
<comment type="subcellular location">
    <subcellularLocation>
        <location evidence="1">Endomembrane system</location>
        <topology evidence="1">Multi-pass membrane protein</topology>
    </subcellularLocation>
</comment>
<evidence type="ECO:0000256" key="3">
    <source>
        <dbReference type="ARBA" id="ARBA00022692"/>
    </source>
</evidence>
<reference evidence="8 9" key="1">
    <citation type="submission" date="2016-10" db="EMBL/GenBank/DDBJ databases">
        <authorList>
            <person name="de Groot N.N."/>
        </authorList>
    </citation>
    <scope>NUCLEOTIDE SEQUENCE [LARGE SCALE GENOMIC DNA]</scope>
    <source>
        <strain evidence="8 9">CGMCC 1.10238</strain>
    </source>
</reference>
<feature type="transmembrane region" description="Helical" evidence="6">
    <location>
        <begin position="107"/>
        <end position="127"/>
    </location>
</feature>
<evidence type="ECO:0000256" key="5">
    <source>
        <dbReference type="ARBA" id="ARBA00023136"/>
    </source>
</evidence>
<dbReference type="PANTHER" id="PTHR32322">
    <property type="entry name" value="INNER MEMBRANE TRANSPORTER"/>
    <property type="match status" value="1"/>
</dbReference>
<evidence type="ECO:0000256" key="2">
    <source>
        <dbReference type="ARBA" id="ARBA00007362"/>
    </source>
</evidence>
<feature type="domain" description="EamA" evidence="7">
    <location>
        <begin position="1"/>
        <end position="124"/>
    </location>
</feature>
<feature type="transmembrane region" description="Helical" evidence="6">
    <location>
        <begin position="165"/>
        <end position="183"/>
    </location>
</feature>
<evidence type="ECO:0000256" key="1">
    <source>
        <dbReference type="ARBA" id="ARBA00004127"/>
    </source>
</evidence>
<dbReference type="EMBL" id="FODH01000006">
    <property type="protein sequence ID" value="SEO31039.1"/>
    <property type="molecule type" value="Genomic_DNA"/>
</dbReference>
<protein>
    <submittedName>
        <fullName evidence="8">O-acetylserine/cysteine efflux transporter</fullName>
    </submittedName>
</protein>